<protein>
    <submittedName>
        <fullName evidence="1">Uncharacterized protein</fullName>
    </submittedName>
</protein>
<evidence type="ECO:0000313" key="2">
    <source>
        <dbReference type="Proteomes" id="UP000054928"/>
    </source>
</evidence>
<sequence length="59" mass="6542">MADITKGCLHEGYTALSLFFNRSPRRGINDYSPSRSCTIVPNFKAERDAMGNINEAGFT</sequence>
<organism evidence="1 2">
    <name type="scientific">Plasmopara halstedii</name>
    <name type="common">Downy mildew of sunflower</name>
    <dbReference type="NCBI Taxonomy" id="4781"/>
    <lineage>
        <taxon>Eukaryota</taxon>
        <taxon>Sar</taxon>
        <taxon>Stramenopiles</taxon>
        <taxon>Oomycota</taxon>
        <taxon>Peronosporomycetes</taxon>
        <taxon>Peronosporales</taxon>
        <taxon>Peronosporaceae</taxon>
        <taxon>Plasmopara</taxon>
    </lineage>
</organism>
<evidence type="ECO:0000313" key="1">
    <source>
        <dbReference type="EMBL" id="CEG37470.1"/>
    </source>
</evidence>
<reference evidence="2" key="1">
    <citation type="submission" date="2014-09" db="EMBL/GenBank/DDBJ databases">
        <authorList>
            <person name="Sharma Rahul"/>
            <person name="Thines Marco"/>
        </authorList>
    </citation>
    <scope>NUCLEOTIDE SEQUENCE [LARGE SCALE GENOMIC DNA]</scope>
</reference>
<keyword evidence="2" id="KW-1185">Reference proteome</keyword>
<dbReference type="RefSeq" id="XP_024573839.1">
    <property type="nucleotide sequence ID" value="XM_024722798.1"/>
</dbReference>
<name>A0A0P1AB18_PLAHL</name>
<accession>A0A0P1AB18</accession>
<dbReference type="AlphaFoldDB" id="A0A0P1AB18"/>
<dbReference type="Proteomes" id="UP000054928">
    <property type="component" value="Unassembled WGS sequence"/>
</dbReference>
<dbReference type="EMBL" id="CCYD01000286">
    <property type="protein sequence ID" value="CEG37470.1"/>
    <property type="molecule type" value="Genomic_DNA"/>
</dbReference>
<proteinExistence type="predicted"/>
<dbReference type="GeneID" id="36400116"/>